<evidence type="ECO:0000313" key="5">
    <source>
        <dbReference type="Proteomes" id="UP000277671"/>
    </source>
</evidence>
<dbReference type="Pfam" id="PF03713">
    <property type="entry name" value="DUF305"/>
    <property type="match status" value="1"/>
</dbReference>
<evidence type="ECO:0000313" key="4">
    <source>
        <dbReference type="EMBL" id="RKR91550.1"/>
    </source>
</evidence>
<name>A0A495JRC8_9ACTN</name>
<dbReference type="PROSITE" id="PS51257">
    <property type="entry name" value="PROKAR_LIPOPROTEIN"/>
    <property type="match status" value="1"/>
</dbReference>
<feature type="signal peptide" evidence="2">
    <location>
        <begin position="1"/>
        <end position="19"/>
    </location>
</feature>
<feature type="compositionally biased region" description="Low complexity" evidence="1">
    <location>
        <begin position="41"/>
        <end position="54"/>
    </location>
</feature>
<keyword evidence="5" id="KW-1185">Reference proteome</keyword>
<dbReference type="Proteomes" id="UP000277671">
    <property type="component" value="Unassembled WGS sequence"/>
</dbReference>
<dbReference type="EMBL" id="RBKT01000001">
    <property type="protein sequence ID" value="RKR91550.1"/>
    <property type="molecule type" value="Genomic_DNA"/>
</dbReference>
<dbReference type="OrthoDB" id="26872at2"/>
<evidence type="ECO:0000256" key="1">
    <source>
        <dbReference type="SAM" id="MobiDB-lite"/>
    </source>
</evidence>
<proteinExistence type="predicted"/>
<feature type="domain" description="DUF305" evidence="3">
    <location>
        <begin position="60"/>
        <end position="208"/>
    </location>
</feature>
<feature type="chain" id="PRO_5038510708" evidence="2">
    <location>
        <begin position="20"/>
        <end position="212"/>
    </location>
</feature>
<dbReference type="PANTHER" id="PTHR36933">
    <property type="entry name" value="SLL0788 PROTEIN"/>
    <property type="match status" value="1"/>
</dbReference>
<accession>A0A495JRC8</accession>
<dbReference type="InterPro" id="IPR006311">
    <property type="entry name" value="TAT_signal"/>
</dbReference>
<comment type="caution">
    <text evidence="4">The sequence shown here is derived from an EMBL/GenBank/DDBJ whole genome shotgun (WGS) entry which is preliminary data.</text>
</comment>
<dbReference type="InterPro" id="IPR005183">
    <property type="entry name" value="DUF305_CopM-like"/>
</dbReference>
<evidence type="ECO:0000256" key="2">
    <source>
        <dbReference type="SAM" id="SignalP"/>
    </source>
</evidence>
<dbReference type="PANTHER" id="PTHR36933:SF1">
    <property type="entry name" value="SLL0788 PROTEIN"/>
    <property type="match status" value="1"/>
</dbReference>
<organism evidence="4 5">
    <name type="scientific">Micromonospora pisi</name>
    <dbReference type="NCBI Taxonomy" id="589240"/>
    <lineage>
        <taxon>Bacteria</taxon>
        <taxon>Bacillati</taxon>
        <taxon>Actinomycetota</taxon>
        <taxon>Actinomycetes</taxon>
        <taxon>Micromonosporales</taxon>
        <taxon>Micromonosporaceae</taxon>
        <taxon>Micromonospora</taxon>
    </lineage>
</organism>
<gene>
    <name evidence="4" type="ORF">BDK92_5950</name>
</gene>
<protein>
    <submittedName>
        <fullName evidence="4">Uncharacterized protein (DUF305 family)</fullName>
    </submittedName>
</protein>
<sequence length="212" mass="22121">MNRTIILRRSMFGGVAALAALILAAGCGDDGGMPTMDHGASKAPTTAASSSATSDFNDSDVMFAQMMIPHHQQAVEMADQATTRAKDPELKSLAAQIKTAQAPEISTMTGWLTAWGRPTAAPGASGGHDAHGSGMPGMMSEQDITMLTSATGTDFDRKFAEMMIAHHNGAITMAKTEQASGASPQAKEMAGQIEKSQAVEVKQLQGILDRLS</sequence>
<keyword evidence="2" id="KW-0732">Signal</keyword>
<feature type="region of interest" description="Disordered" evidence="1">
    <location>
        <begin position="35"/>
        <end position="54"/>
    </location>
</feature>
<dbReference type="InterPro" id="IPR012347">
    <property type="entry name" value="Ferritin-like"/>
</dbReference>
<dbReference type="PROSITE" id="PS51318">
    <property type="entry name" value="TAT"/>
    <property type="match status" value="1"/>
</dbReference>
<dbReference type="AlphaFoldDB" id="A0A495JRC8"/>
<evidence type="ECO:0000259" key="3">
    <source>
        <dbReference type="Pfam" id="PF03713"/>
    </source>
</evidence>
<dbReference type="Gene3D" id="1.20.1260.10">
    <property type="match status" value="1"/>
</dbReference>
<reference evidence="4 5" key="1">
    <citation type="submission" date="2018-10" db="EMBL/GenBank/DDBJ databases">
        <title>Sequencing the genomes of 1000 actinobacteria strains.</title>
        <authorList>
            <person name="Klenk H.-P."/>
        </authorList>
    </citation>
    <scope>NUCLEOTIDE SEQUENCE [LARGE SCALE GENOMIC DNA]</scope>
    <source>
        <strain evidence="4 5">DSM 45175</strain>
    </source>
</reference>